<reference evidence="2 3" key="1">
    <citation type="submission" date="2019-07" db="EMBL/GenBank/DDBJ databases">
        <title>Whole genome shotgun sequence of Pseudonocardia asaccharolytica NBRC 16224.</title>
        <authorList>
            <person name="Hosoyama A."/>
            <person name="Uohara A."/>
            <person name="Ohji S."/>
            <person name="Ichikawa N."/>
        </authorList>
    </citation>
    <scope>NUCLEOTIDE SEQUENCE [LARGE SCALE GENOMIC DNA]</scope>
    <source>
        <strain evidence="2 3">NBRC 16224</strain>
    </source>
</reference>
<protein>
    <submittedName>
        <fullName evidence="2">Uncharacterized protein</fullName>
    </submittedName>
</protein>
<name>A0A511D142_9PSEU</name>
<feature type="region of interest" description="Disordered" evidence="1">
    <location>
        <begin position="1"/>
        <end position="46"/>
    </location>
</feature>
<comment type="caution">
    <text evidence="2">The sequence shown here is derived from an EMBL/GenBank/DDBJ whole genome shotgun (WGS) entry which is preliminary data.</text>
</comment>
<evidence type="ECO:0000313" key="2">
    <source>
        <dbReference type="EMBL" id="GEL16598.1"/>
    </source>
</evidence>
<organism evidence="2 3">
    <name type="scientific">Pseudonocardia asaccharolytica DSM 44247 = NBRC 16224</name>
    <dbReference type="NCBI Taxonomy" id="1123024"/>
    <lineage>
        <taxon>Bacteria</taxon>
        <taxon>Bacillati</taxon>
        <taxon>Actinomycetota</taxon>
        <taxon>Actinomycetes</taxon>
        <taxon>Pseudonocardiales</taxon>
        <taxon>Pseudonocardiaceae</taxon>
        <taxon>Pseudonocardia</taxon>
    </lineage>
</organism>
<dbReference type="Proteomes" id="UP000321328">
    <property type="component" value="Unassembled WGS sequence"/>
</dbReference>
<evidence type="ECO:0000256" key="1">
    <source>
        <dbReference type="SAM" id="MobiDB-lite"/>
    </source>
</evidence>
<proteinExistence type="predicted"/>
<dbReference type="AlphaFoldDB" id="A0A511D142"/>
<dbReference type="EMBL" id="BJVI01000002">
    <property type="protein sequence ID" value="GEL16598.1"/>
    <property type="molecule type" value="Genomic_DNA"/>
</dbReference>
<sequence length="127" mass="13954">MPGRARSRAFAAERLDEPLGARQPTAPLGHLTPQQQREAQPERTPDRALRLTEADTLEVGAPPCLRALVVAAREMGRERETFEIVDVHRSAATEQGVGFVRGLVPWLDRGHARHCRASGWPGSCASR</sequence>
<keyword evidence="3" id="KW-1185">Reference proteome</keyword>
<accession>A0A511D142</accession>
<evidence type="ECO:0000313" key="3">
    <source>
        <dbReference type="Proteomes" id="UP000321328"/>
    </source>
</evidence>
<gene>
    <name evidence="2" type="ORF">PA7_04350</name>
</gene>